<dbReference type="SUPFAM" id="SSF90112">
    <property type="entry name" value="Neurotransmitter-gated ion-channel transmembrane pore"/>
    <property type="match status" value="1"/>
</dbReference>
<dbReference type="FunFam" id="3.10.20.90:FF:000108">
    <property type="entry name" value="Elongin-B"/>
    <property type="match status" value="1"/>
</dbReference>
<dbReference type="FunFam" id="3.10.20.90:FF:000210">
    <property type="entry name" value="Putative Sorting nexin-27"/>
    <property type="match status" value="1"/>
</dbReference>
<keyword evidence="9 36" id="KW-0813">Transport</keyword>
<evidence type="ECO:0000256" key="14">
    <source>
        <dbReference type="ARBA" id="ARBA00022729"/>
    </source>
</evidence>
<dbReference type="InterPro" id="IPR006201">
    <property type="entry name" value="Neur_channel"/>
</dbReference>
<dbReference type="InterPro" id="IPR037827">
    <property type="entry name" value="SNX27_FERM-like_dom"/>
</dbReference>
<dbReference type="InterPro" id="IPR036719">
    <property type="entry name" value="Neuro-gated_channel_TM_sf"/>
</dbReference>
<dbReference type="PROSITE" id="PS50104">
    <property type="entry name" value="TIR"/>
    <property type="match status" value="1"/>
</dbReference>
<protein>
    <recommendedName>
        <fullName evidence="30">Elongin-B</fullName>
    </recommendedName>
    <alternativeName>
        <fullName evidence="33">Elongin 18 kDa subunit</fullName>
    </alternativeName>
    <alternativeName>
        <fullName evidence="31">RNA polymerase II transcription factor SIII subunit B</fullName>
    </alternativeName>
    <alternativeName>
        <fullName evidence="34">SIII p18</fullName>
    </alternativeName>
    <alternativeName>
        <fullName evidence="32">Transcription elongation factor B polypeptide 2</fullName>
    </alternativeName>
</protein>
<dbReference type="InterPro" id="IPR037833">
    <property type="entry name" value="SNX27_PX"/>
</dbReference>
<dbReference type="PROSITE" id="PS50053">
    <property type="entry name" value="UBIQUITIN_2"/>
    <property type="match status" value="1"/>
</dbReference>
<evidence type="ECO:0000256" key="17">
    <source>
        <dbReference type="ARBA" id="ARBA00022786"/>
    </source>
</evidence>
<reference evidence="43" key="2">
    <citation type="submission" date="2021-08" db="EMBL/GenBank/DDBJ databases">
        <authorList>
            <person name="Eriksson T."/>
        </authorList>
    </citation>
    <scope>NUCLEOTIDE SEQUENCE</scope>
    <source>
        <strain evidence="43">Stoneville</strain>
        <tissue evidence="43">Whole head</tissue>
    </source>
</reference>
<dbReference type="InterPro" id="IPR029071">
    <property type="entry name" value="Ubiquitin-like_domsf"/>
</dbReference>
<keyword evidence="21 36" id="KW-0406">Ion transport</keyword>
<feature type="transmembrane region" description="Helical" evidence="36">
    <location>
        <begin position="1804"/>
        <end position="1826"/>
    </location>
</feature>
<dbReference type="SMART" id="SM00228">
    <property type="entry name" value="PDZ"/>
    <property type="match status" value="1"/>
</dbReference>
<keyword evidence="14 36" id="KW-0732">Signal</keyword>
<keyword evidence="18 36" id="KW-1133">Transmembrane helix</keyword>
<evidence type="ECO:0000256" key="22">
    <source>
        <dbReference type="ARBA" id="ARBA00023121"/>
    </source>
</evidence>
<evidence type="ECO:0000256" key="35">
    <source>
        <dbReference type="ARBA" id="ARBA00093515"/>
    </source>
</evidence>
<keyword evidence="15" id="KW-0677">Repeat</keyword>
<dbReference type="FunFam" id="3.80.10.10:FF:001164">
    <property type="entry name" value="GH01279p"/>
    <property type="match status" value="1"/>
</dbReference>
<dbReference type="InterPro" id="IPR001478">
    <property type="entry name" value="PDZ"/>
</dbReference>
<feature type="domain" description="PDZ" evidence="40">
    <location>
        <begin position="1018"/>
        <end position="1106"/>
    </location>
</feature>
<dbReference type="GO" id="GO:0032266">
    <property type="term" value="F:phosphatidylinositol-3-phosphate binding"/>
    <property type="evidence" value="ECO:0007669"/>
    <property type="project" value="InterPro"/>
</dbReference>
<evidence type="ECO:0000256" key="31">
    <source>
        <dbReference type="ARBA" id="ARBA00076690"/>
    </source>
</evidence>
<dbReference type="PANTHER" id="PTHR12431:SF19">
    <property type="entry name" value="SORTING NEXIN-27"/>
    <property type="match status" value="1"/>
</dbReference>
<evidence type="ECO:0000256" key="25">
    <source>
        <dbReference type="ARBA" id="ARBA00023170"/>
    </source>
</evidence>
<proteinExistence type="inferred from homology"/>
<feature type="transmembrane region" description="Helical" evidence="36">
    <location>
        <begin position="1862"/>
        <end position="1884"/>
    </location>
</feature>
<organism evidence="43 44">
    <name type="scientific">Tenebrio molitor</name>
    <name type="common">Yellow mealworm beetle</name>
    <dbReference type="NCBI Taxonomy" id="7067"/>
    <lineage>
        <taxon>Eukaryota</taxon>
        <taxon>Metazoa</taxon>
        <taxon>Ecdysozoa</taxon>
        <taxon>Arthropoda</taxon>
        <taxon>Hexapoda</taxon>
        <taxon>Insecta</taxon>
        <taxon>Pterygota</taxon>
        <taxon>Neoptera</taxon>
        <taxon>Endopterygota</taxon>
        <taxon>Coleoptera</taxon>
        <taxon>Polyphaga</taxon>
        <taxon>Cucujiformia</taxon>
        <taxon>Tenebrionidae</taxon>
        <taxon>Tenebrio</taxon>
    </lineage>
</organism>
<evidence type="ECO:0000256" key="21">
    <source>
        <dbReference type="ARBA" id="ARBA00023065"/>
    </source>
</evidence>
<comment type="similarity">
    <text evidence="8">Belongs to the Toll-like receptor family.</text>
</comment>
<dbReference type="FunFam" id="1.20.58.390:FF:000032">
    <property type="entry name" value="gamma-aminobutyric acid receptor subunit epsilon"/>
    <property type="match status" value="1"/>
</dbReference>
<evidence type="ECO:0000256" key="6">
    <source>
        <dbReference type="ARBA" id="ARBA00004479"/>
    </source>
</evidence>
<evidence type="ECO:0000259" key="39">
    <source>
        <dbReference type="PROSITE" id="PS50104"/>
    </source>
</evidence>
<evidence type="ECO:0000256" key="23">
    <source>
        <dbReference type="ARBA" id="ARBA00023136"/>
    </source>
</evidence>
<feature type="domain" description="TIR" evidence="39">
    <location>
        <begin position="808"/>
        <end position="937"/>
    </location>
</feature>
<evidence type="ECO:0000256" key="11">
    <source>
        <dbReference type="ARBA" id="ARBA00022553"/>
    </source>
</evidence>
<dbReference type="InterPro" id="IPR036034">
    <property type="entry name" value="PDZ_sf"/>
</dbReference>
<sequence length="2050" mass="234202">MKAISTLFVALTLLKVSSSQFECDSNNLCFCIQNIDNYEYLCPINYAEEGGFAVTITKDKEIIIDCHNLTSFDVNRLPEVTLHEVNLLYLKFCPFPETGFVPILKWFSIDEIEHLEVEHGIHGNGTLDKRTFAGFRTLRHLKLNRNGLKDLKANVFEPLIHLISLELQENTVQLKKNFFNNTPFLELLDISSNNLQSLPEGLFGALEQLESLQLWDNNITELHNYTLRGLVALKVLDLSSNNIQVVSEDAFEELKVLSRLNLGHNNLHGIPPNLFKPVRIIESIKMNDNPKLQLPDYLFSNLTHLHDVDLSNCKLTEIPEHIFENSSGLRVVELQMNNLNDFPSHLFEGLIDLEELYLDDNLIESVENKFASLRGLKILSLRKNLIRTIEIDAFADLIRLEEINLASNEISRIHPYTFHSNTLKKINLSKNFYAGKNKYDPSVLLANTVNIEEVDLSYNLIAQVDDVIDLYNKVLLKNLDLSHNRLTNITLTELQAPSDLYINLDYNNVTTVSFQDVGSILGASTTTISLQNNPVHCDCNNYDLLKYFRDEMAPEVKQLFDVRAEGVVCGVPVALKGASMAALPLSSLNCSLDMLLGESTGCPEEYCSNKNLTELPDIMTTWWTSLDFSQIELRLQNNSLGPEIDFTGYDNVTRLFLSNNKLKMIYWLPPKLQIVALDNNQLSHLRYEVLQLLNNSNLASLTLHNNSWICDCETDNLTSFIRQHTKQVDFRDLYCVNSTNRLIDLTRSDLCRKSSIIIPIVSVLSFISMLLASSIALYYRYQQEVKIWLYAKHWCLWWISEEELDNDKIYDAFLSYSHKDEDFVVRNLLPVLENGPEAYKLCLHQRDWIPGEFIVSQITTSVQQSRRTVVVLSQNFIESVWAKMEFKTAASAGRVVVILYGDLDFNNLDPVLKVYLKTKTYVKWGDPHFWKKLKMQSPVCVAIVEETRDQEVCHSAIILTCVCCWLPSMEVCSLGRVGGSSLKSRGGDYECKPDKRTAPEELSRQNMADSDAARGVMRVDNMKVPNGPRVVSEGGQLRSINGELYAPLQHVSAVLDRGAAEQAGIRKGDRILEVNGVNVEGATHKQVVDLIKSGGDVLTLTVISVTQQEAERLEPTDDNQVYYDYSEKRSLPISIPDYHYNERGGERYVAFNIYMAGRHLCSRRYREFSKLHCDLKKEFIGFTFPKLPGKWPFNLSEQQLDARRRGLEQYLERVCAVRVIAESDIMQEFLTDQDDDNNSSPVDLKVLLPDREVVTVSLKKSANADEVYEAVVKKVAMNKRVSKYFYLFEIVEYNFERKLQPNEYPHNLYIQNYSTATSTCLCIRKWLFSISKELSLMNDTQATSYIFWQSVDEVNRGYINAGERLYQLKALQDNTRASEYLKLARELPGYGEVVFPHCACDSRKDGHVVVAVGSTGIKLHACREDGTLESQVVVLQWDTIRQWEVDDEGMAFCLKYNRSDKTPRWLKIFTPYHLYLMDCFERIIEEKQVTPQKSPVVKVQCSATSQSSRYSRKTVRASSMTGDAPRPILGTKVPFPRAILGRKEYSTRDDDTYLTKEFRSLTRNMQQVKINDEKSTPKKTNSCSLFFAAWPCHALVPKPRTLFNKSKSIIPDYYVKEVRPPTLRGVPIEVEFSMKVVDINSINVEDMDFRMDMFLSQEWSDARIKIPEEMFEYGDDSITLPSQYFENLWQPDLYFLNSKVVEIATLTHKFSSVTLFRNKTIKYSARMHAIVACQMEFQHYPMDTQMCPINVESCNPELKLLQYNILPLVLDEQNIYTGEKNGYTGNFSRLVVNFRFERQIGHHLIQTFAPSSLVVVLSWFSFWLGLDAVPGRVTLLVTCLLTLVTMFTGLRSDIPAVAYIKALDLWMAGCMLSVFAALGEFVIVKVLDGKYQAMKKKQCEEAMEAAMTPWNHMGKSGLSRKRVSHAVIPLHWKNDVFLMIRRKKLTIFTDAKDTTTVLELKKIIEGILKIPPQDQQLFNKDNTIMKDEQMLQDYGLTSVTAKAQSPATVGLAVRETVDTFEHLELTPYSAPPDLPDVMKSQEANGQEQSS</sequence>
<dbReference type="PROSITE" id="PS00236">
    <property type="entry name" value="NEUROTR_ION_CHANNEL"/>
    <property type="match status" value="1"/>
</dbReference>
<feature type="chain" id="PRO_5035341267" description="Elongin-B" evidence="36">
    <location>
        <begin position="20"/>
        <end position="2050"/>
    </location>
</feature>
<reference evidence="43" key="1">
    <citation type="journal article" date="2020" name="J Insects Food Feed">
        <title>The yellow mealworm (Tenebrio molitor) genome: a resource for the emerging insects as food and feed industry.</title>
        <authorList>
            <person name="Eriksson T."/>
            <person name="Andere A."/>
            <person name="Kelstrup H."/>
            <person name="Emery V."/>
            <person name="Picard C."/>
        </authorList>
    </citation>
    <scope>NUCLEOTIDE SEQUENCE</scope>
    <source>
        <strain evidence="43">Stoneville</strain>
        <tissue evidence="43">Whole head</tissue>
    </source>
</reference>
<keyword evidence="19" id="KW-0007">Acetylation</keyword>
<dbReference type="GO" id="GO:0005634">
    <property type="term" value="C:nucleus"/>
    <property type="evidence" value="ECO:0007669"/>
    <property type="project" value="UniProtKB-SubCell"/>
</dbReference>
<comment type="pathway">
    <text evidence="7">Protein modification; protein ubiquitination.</text>
</comment>
<keyword evidence="13 36" id="KW-0812">Transmembrane</keyword>
<dbReference type="Pfam" id="PF00788">
    <property type="entry name" value="RA"/>
    <property type="match status" value="1"/>
</dbReference>
<evidence type="ECO:0000256" key="10">
    <source>
        <dbReference type="ARBA" id="ARBA00022475"/>
    </source>
</evidence>
<evidence type="ECO:0000256" key="7">
    <source>
        <dbReference type="ARBA" id="ARBA00004906"/>
    </source>
</evidence>
<dbReference type="SMART" id="SM00369">
    <property type="entry name" value="LRR_TYP"/>
    <property type="match status" value="12"/>
</dbReference>
<feature type="compositionally biased region" description="Basic and acidic residues" evidence="37">
    <location>
        <begin position="985"/>
        <end position="1003"/>
    </location>
</feature>
<dbReference type="SMART" id="SM00082">
    <property type="entry name" value="LRRCT"/>
    <property type="match status" value="2"/>
</dbReference>
<dbReference type="Gene3D" id="3.30.1520.10">
    <property type="entry name" value="Phox-like domain"/>
    <property type="match status" value="1"/>
</dbReference>
<evidence type="ECO:0000256" key="12">
    <source>
        <dbReference type="ARBA" id="ARBA00022614"/>
    </source>
</evidence>
<dbReference type="InterPro" id="IPR000626">
    <property type="entry name" value="Ubiquitin-like_dom"/>
</dbReference>
<dbReference type="Gene3D" id="3.40.50.10140">
    <property type="entry name" value="Toll/interleukin-1 receptor homology (TIR) domain"/>
    <property type="match status" value="1"/>
</dbReference>
<evidence type="ECO:0000256" key="8">
    <source>
        <dbReference type="ARBA" id="ARBA00009634"/>
    </source>
</evidence>
<evidence type="ECO:0000256" key="4">
    <source>
        <dbReference type="ARBA" id="ARBA00004236"/>
    </source>
</evidence>
<evidence type="ECO:0000256" key="34">
    <source>
        <dbReference type="ARBA" id="ARBA00083653"/>
    </source>
</evidence>
<dbReference type="EMBL" id="JABDTM020025040">
    <property type="protein sequence ID" value="KAH0813686.1"/>
    <property type="molecule type" value="Genomic_DNA"/>
</dbReference>
<evidence type="ECO:0000256" key="36">
    <source>
        <dbReference type="RuleBase" id="RU000687"/>
    </source>
</evidence>
<dbReference type="GO" id="GO:0140535">
    <property type="term" value="C:intracellular protein-containing complex"/>
    <property type="evidence" value="ECO:0007669"/>
    <property type="project" value="UniProtKB-ARBA"/>
</dbReference>
<dbReference type="Pfam" id="PF00595">
    <property type="entry name" value="PDZ"/>
    <property type="match status" value="1"/>
</dbReference>
<dbReference type="InterPro" id="IPR035897">
    <property type="entry name" value="Toll_tir_struct_dom_sf"/>
</dbReference>
<keyword evidence="20" id="KW-0805">Transcription regulation</keyword>
<dbReference type="SUPFAM" id="SSF52047">
    <property type="entry name" value="RNI-like"/>
    <property type="match status" value="1"/>
</dbReference>
<keyword evidence="22" id="KW-0446">Lipid-binding</keyword>
<keyword evidence="17" id="KW-0833">Ubl conjugation pathway</keyword>
<evidence type="ECO:0000256" key="19">
    <source>
        <dbReference type="ARBA" id="ARBA00022990"/>
    </source>
</evidence>
<evidence type="ECO:0000256" key="33">
    <source>
        <dbReference type="ARBA" id="ARBA00081013"/>
    </source>
</evidence>
<dbReference type="SMART" id="SM00365">
    <property type="entry name" value="LRR_SD22"/>
    <property type="match status" value="4"/>
</dbReference>
<comment type="function">
    <text evidence="28">SIII, also known as elongin, is a general transcription elongation factor that increases the RNA polymerase II transcription elongation past template-encoded arresting sites. Subunit A is transcriptionally active and its transcription activity is strongly enhanced by binding to the dimeric complex of the SIII regulatory subunits B and C (elongin BC complex). In embryonic stem cells, the elongin BC complex is recruited by EPOP to Polycomb group (PcG) target genes in order generate genomic region that display both active and repressive chromatin properties, an important feature of pluripotent stem cells.</text>
</comment>
<keyword evidence="12" id="KW-0433">Leucine-rich repeat</keyword>
<dbReference type="InterPro" id="IPR032675">
    <property type="entry name" value="LRR_dom_sf"/>
</dbReference>
<dbReference type="InterPro" id="IPR000157">
    <property type="entry name" value="TIR_dom"/>
</dbReference>
<evidence type="ECO:0000256" key="30">
    <source>
        <dbReference type="ARBA" id="ARBA00074516"/>
    </source>
</evidence>
<evidence type="ECO:0000256" key="13">
    <source>
        <dbReference type="ARBA" id="ARBA00022692"/>
    </source>
</evidence>
<evidence type="ECO:0000256" key="16">
    <source>
        <dbReference type="ARBA" id="ARBA00022753"/>
    </source>
</evidence>
<dbReference type="Pfam" id="PF02932">
    <property type="entry name" value="Neur_chan_memb"/>
    <property type="match status" value="1"/>
</dbReference>
<dbReference type="GO" id="GO:0005254">
    <property type="term" value="F:chloride channel activity"/>
    <property type="evidence" value="ECO:0007669"/>
    <property type="project" value="UniProtKB-ARBA"/>
</dbReference>
<evidence type="ECO:0000256" key="24">
    <source>
        <dbReference type="ARBA" id="ARBA00023163"/>
    </source>
</evidence>
<dbReference type="SUPFAM" id="SSF52200">
    <property type="entry name" value="Toll/Interleukin receptor TIR domain"/>
    <property type="match status" value="1"/>
</dbReference>
<dbReference type="CDD" id="cd19049">
    <property type="entry name" value="LGIC_TM_anion"/>
    <property type="match status" value="1"/>
</dbReference>
<keyword evidence="27 36" id="KW-0407">Ion channel</keyword>
<dbReference type="PROSITE" id="PS50200">
    <property type="entry name" value="RA"/>
    <property type="match status" value="1"/>
</dbReference>
<dbReference type="PROSITE" id="PS51450">
    <property type="entry name" value="LRR"/>
    <property type="match status" value="4"/>
</dbReference>
<dbReference type="CDD" id="cd06886">
    <property type="entry name" value="PX_SNX27"/>
    <property type="match status" value="1"/>
</dbReference>
<feature type="signal peptide" evidence="36">
    <location>
        <begin position="1"/>
        <end position="19"/>
    </location>
</feature>
<dbReference type="InterPro" id="IPR038050">
    <property type="entry name" value="Neuro_actylchol_rec"/>
</dbReference>
<evidence type="ECO:0000259" key="41">
    <source>
        <dbReference type="PROSITE" id="PS50195"/>
    </source>
</evidence>
<comment type="similarity">
    <text evidence="29">Belongs to the Elongin B family.</text>
</comment>
<keyword evidence="25" id="KW-0675">Receptor</keyword>
<dbReference type="InterPro" id="IPR006028">
    <property type="entry name" value="GABAA/Glycine_rcpt"/>
</dbReference>
<dbReference type="FunFam" id="3.30.1520.10:FF:000003">
    <property type="entry name" value="sorting nexin-27 isoform X2"/>
    <property type="match status" value="1"/>
</dbReference>
<dbReference type="CDD" id="cd01777">
    <property type="entry name" value="FERM_F1_SNX27"/>
    <property type="match status" value="1"/>
</dbReference>
<keyword evidence="11" id="KW-0597">Phosphoprotein</keyword>
<comment type="similarity">
    <text evidence="36">Belongs to the ligand-gated ion channel (TC 1.A.9) family.</text>
</comment>
<dbReference type="GO" id="GO:0005886">
    <property type="term" value="C:plasma membrane"/>
    <property type="evidence" value="ECO:0007669"/>
    <property type="project" value="UniProtKB-SubCell"/>
</dbReference>
<dbReference type="GO" id="GO:1990234">
    <property type="term" value="C:transferase complex"/>
    <property type="evidence" value="ECO:0007669"/>
    <property type="project" value="UniProtKB-ARBA"/>
</dbReference>
<dbReference type="SUPFAM" id="SSF50156">
    <property type="entry name" value="PDZ domain-like"/>
    <property type="match status" value="1"/>
</dbReference>
<dbReference type="GO" id="GO:0099095">
    <property type="term" value="F:ligand-gated monoatomic anion channel activity"/>
    <property type="evidence" value="ECO:0007669"/>
    <property type="project" value="UniProtKB-ARBA"/>
</dbReference>
<dbReference type="Gene3D" id="1.20.80.60">
    <property type="match status" value="1"/>
</dbReference>
<dbReference type="SMART" id="SM00255">
    <property type="entry name" value="TIR"/>
    <property type="match status" value="1"/>
</dbReference>
<evidence type="ECO:0000259" key="40">
    <source>
        <dbReference type="PROSITE" id="PS50106"/>
    </source>
</evidence>
<comment type="caution">
    <text evidence="36">Lacks conserved residue(s) required for the propagation of feature annotation.</text>
</comment>
<dbReference type="SUPFAM" id="SSF64268">
    <property type="entry name" value="PX domain"/>
    <property type="match status" value="1"/>
</dbReference>
<evidence type="ECO:0000256" key="28">
    <source>
        <dbReference type="ARBA" id="ARBA00054216"/>
    </source>
</evidence>
<dbReference type="GO" id="GO:0032456">
    <property type="term" value="P:endocytic recycling"/>
    <property type="evidence" value="ECO:0007669"/>
    <property type="project" value="TreeGrafter"/>
</dbReference>
<dbReference type="GO" id="GO:0005769">
    <property type="term" value="C:early endosome"/>
    <property type="evidence" value="ECO:0007669"/>
    <property type="project" value="UniProtKB-SubCell"/>
</dbReference>
<name>A0A8J6HGF1_TENMO</name>
<evidence type="ECO:0000256" key="29">
    <source>
        <dbReference type="ARBA" id="ARBA00060803"/>
    </source>
</evidence>
<feature type="domain" description="PX" evidence="41">
    <location>
        <begin position="1101"/>
        <end position="1237"/>
    </location>
</feature>
<evidence type="ECO:0000256" key="27">
    <source>
        <dbReference type="ARBA" id="ARBA00023303"/>
    </source>
</evidence>
<keyword evidence="23 36" id="KW-0472">Membrane</keyword>
<dbReference type="GO" id="GO:0006886">
    <property type="term" value="P:intracellular protein transport"/>
    <property type="evidence" value="ECO:0007669"/>
    <property type="project" value="TreeGrafter"/>
</dbReference>
<dbReference type="Gene3D" id="2.70.170.10">
    <property type="entry name" value="Neurotransmitter-gated ion-channel ligand-binding domain"/>
    <property type="match status" value="1"/>
</dbReference>
<dbReference type="SUPFAM" id="SSF52058">
    <property type="entry name" value="L domain-like"/>
    <property type="match status" value="2"/>
</dbReference>
<keyword evidence="26" id="KW-0539">Nucleus</keyword>
<evidence type="ECO:0000256" key="5">
    <source>
        <dbReference type="ARBA" id="ARBA00004412"/>
    </source>
</evidence>
<dbReference type="Pfam" id="PF01582">
    <property type="entry name" value="TIR"/>
    <property type="match status" value="1"/>
</dbReference>
<dbReference type="Gene3D" id="1.20.58.390">
    <property type="entry name" value="Neurotransmitter-gated ion-channel transmembrane domain"/>
    <property type="match status" value="1"/>
</dbReference>
<feature type="domain" description="Ras-associating" evidence="42">
    <location>
        <begin position="1240"/>
        <end position="1328"/>
    </location>
</feature>
<feature type="compositionally biased region" description="Polar residues" evidence="37">
    <location>
        <begin position="2041"/>
        <end position="2050"/>
    </location>
</feature>
<keyword evidence="44" id="KW-1185">Reference proteome</keyword>
<accession>A0A8J6HGF1</accession>
<dbReference type="GO" id="GO:0022824">
    <property type="term" value="F:transmitter-gated monoatomic ion channel activity"/>
    <property type="evidence" value="ECO:0007669"/>
    <property type="project" value="UniProtKB-ARBA"/>
</dbReference>
<dbReference type="Proteomes" id="UP000719412">
    <property type="component" value="Unassembled WGS sequence"/>
</dbReference>
<dbReference type="CDD" id="cd13338">
    <property type="entry name" value="FERM-like_C_SNX27"/>
    <property type="match status" value="1"/>
</dbReference>
<dbReference type="InterPro" id="IPR001611">
    <property type="entry name" value="Leu-rich_rpt"/>
</dbReference>
<keyword evidence="10" id="KW-1003">Cell membrane</keyword>
<dbReference type="Gene3D" id="2.30.42.10">
    <property type="match status" value="1"/>
</dbReference>
<evidence type="ECO:0000256" key="9">
    <source>
        <dbReference type="ARBA" id="ARBA00022448"/>
    </source>
</evidence>
<dbReference type="PROSITE" id="PS50106">
    <property type="entry name" value="PDZ"/>
    <property type="match status" value="1"/>
</dbReference>
<evidence type="ECO:0000256" key="2">
    <source>
        <dbReference type="ARBA" id="ARBA00004141"/>
    </source>
</evidence>
<dbReference type="Pfam" id="PF00787">
    <property type="entry name" value="PX"/>
    <property type="match status" value="1"/>
</dbReference>
<evidence type="ECO:0000256" key="1">
    <source>
        <dbReference type="ARBA" id="ARBA00004123"/>
    </source>
</evidence>
<dbReference type="InterPro" id="IPR006202">
    <property type="entry name" value="Neur_chan_lig-bd"/>
</dbReference>
<dbReference type="CDD" id="cd01788">
    <property type="entry name" value="Ubl_ElonginB"/>
    <property type="match status" value="1"/>
</dbReference>
<evidence type="ECO:0000256" key="3">
    <source>
        <dbReference type="ARBA" id="ARBA00004184"/>
    </source>
</evidence>
<dbReference type="InterPro" id="IPR036871">
    <property type="entry name" value="PX_dom_sf"/>
</dbReference>
<gene>
    <name evidence="43" type="ORF">GEV33_009104</name>
</gene>
<dbReference type="Pfam" id="PF02931">
    <property type="entry name" value="Neur_chan_LBD"/>
    <property type="match status" value="1"/>
</dbReference>
<keyword evidence="24" id="KW-0804">Transcription</keyword>
<dbReference type="InterPro" id="IPR003591">
    <property type="entry name" value="Leu-rich_rpt_typical-subtyp"/>
</dbReference>
<dbReference type="InterPro" id="IPR006029">
    <property type="entry name" value="Neurotrans-gated_channel_TM"/>
</dbReference>
<feature type="transmembrane region" description="Helical" evidence="36">
    <location>
        <begin position="1832"/>
        <end position="1850"/>
    </location>
</feature>
<dbReference type="GO" id="GO:0007165">
    <property type="term" value="P:signal transduction"/>
    <property type="evidence" value="ECO:0007669"/>
    <property type="project" value="InterPro"/>
</dbReference>
<dbReference type="SMART" id="SM00312">
    <property type="entry name" value="PX"/>
    <property type="match status" value="1"/>
</dbReference>
<dbReference type="InterPro" id="IPR000159">
    <property type="entry name" value="RA_dom"/>
</dbReference>
<dbReference type="Gene3D" id="3.10.20.90">
    <property type="entry name" value="Phosphatidylinositol 3-kinase Catalytic Subunit, Chain A, domain 1"/>
    <property type="match status" value="2"/>
</dbReference>
<evidence type="ECO:0000256" key="26">
    <source>
        <dbReference type="ARBA" id="ARBA00023242"/>
    </source>
</evidence>
<dbReference type="PANTHER" id="PTHR12431">
    <property type="entry name" value="SORTING NEXIN 17 AND 27"/>
    <property type="match status" value="1"/>
</dbReference>
<dbReference type="GO" id="GO:0004890">
    <property type="term" value="F:GABA-A receptor activity"/>
    <property type="evidence" value="ECO:0007669"/>
    <property type="project" value="UniProtKB-ARBA"/>
</dbReference>
<dbReference type="SUPFAM" id="SSF63712">
    <property type="entry name" value="Nicotinic receptor ligand binding domain-like"/>
    <property type="match status" value="1"/>
</dbReference>
<evidence type="ECO:0000259" key="38">
    <source>
        <dbReference type="PROSITE" id="PS50053"/>
    </source>
</evidence>
<feature type="region of interest" description="Disordered" evidence="37">
    <location>
        <begin position="984"/>
        <end position="1006"/>
    </location>
</feature>
<keyword evidence="16" id="KW-0967">Endosome</keyword>
<dbReference type="InterPro" id="IPR001683">
    <property type="entry name" value="PX_dom"/>
</dbReference>
<dbReference type="InterPro" id="IPR036734">
    <property type="entry name" value="Neur_chan_lig-bd_sf"/>
</dbReference>
<dbReference type="InterPro" id="IPR000483">
    <property type="entry name" value="Cys-rich_flank_reg_C"/>
</dbReference>
<comment type="subcellular location">
    <subcellularLocation>
        <location evidence="4">Cell membrane</location>
    </subcellularLocation>
    <subcellularLocation>
        <location evidence="5">Early endosome</location>
    </subcellularLocation>
    <subcellularLocation>
        <location evidence="3">Endomembrane system</location>
        <topology evidence="3">Peripheral membrane protein</topology>
    </subcellularLocation>
    <subcellularLocation>
        <location evidence="2">Membrane</location>
        <topology evidence="2">Multi-pass membrane protein</topology>
    </subcellularLocation>
    <subcellularLocation>
        <location evidence="6">Membrane</location>
        <topology evidence="6">Single-pass type I membrane protein</topology>
    </subcellularLocation>
    <subcellularLocation>
        <location evidence="1">Nucleus</location>
    </subcellularLocation>
</comment>
<evidence type="ECO:0000256" key="20">
    <source>
        <dbReference type="ARBA" id="ARBA00023015"/>
    </source>
</evidence>
<dbReference type="InterPro" id="IPR037835">
    <property type="entry name" value="SNX27_RA"/>
</dbReference>
<comment type="subunit">
    <text evidence="35">Heterotrimer of an A (ELOA, ELOA2 or ELOA3P), ELOB and ELOC subunit. The elongin BC complex interacts with EPOP; leading to recruit the elongin BC complex to Polycomb group (PcG) target genes, thereby restricting excessive activity of the PRC2/EED-EZH2 complex. Component of multiple cullin-RING E3 ubiquitin-protein ligase complexes composed of Elongin BC (ELOB and ELOC), a cullin (either CUL2 or CUL5), a catalytic subunit (either RBX1 or RNF7/RBX2), as well as a substrate adapter protein that can be either ASB2, ASB9, ASB11, KLHDC2, KLHDC3, KLHDC10, APPBP2, FEM1A, FEM1B, FEM1C, LRR1, PCMTD1, SOCS1, SOCS2, SOCS5, SPSB1, SPSB3, ELOA, VHL, WSB1 or RAB40C. As part of the Elongin BC E3 ubiquitin ligase complex; interacts with NRBP1. May also interact with DCUN1D1, DCUN1D2, DCUN1D3 and DCUN1D5. May form oligomers as a KLHDC2/KLHDC3-ELOB-ELOC complex; this interaction is autoinhibitory for the E3 ligase complex as the substrate-binding site of KLHDC2/KLHDC3 is blocked in the oligomer.</text>
</comment>
<feature type="region of interest" description="Disordered" evidence="37">
    <location>
        <begin position="2027"/>
        <end position="2050"/>
    </location>
</feature>
<dbReference type="InterPro" id="IPR018000">
    <property type="entry name" value="Neurotransmitter_ion_chnl_CS"/>
</dbReference>
<dbReference type="PRINTS" id="PR00252">
    <property type="entry name" value="NRIONCHANNEL"/>
</dbReference>
<evidence type="ECO:0000256" key="37">
    <source>
        <dbReference type="SAM" id="MobiDB-lite"/>
    </source>
</evidence>
<evidence type="ECO:0000256" key="15">
    <source>
        <dbReference type="ARBA" id="ARBA00022737"/>
    </source>
</evidence>
<dbReference type="CDD" id="cd18987">
    <property type="entry name" value="LGIC_ECD_anion"/>
    <property type="match status" value="1"/>
</dbReference>
<comment type="caution">
    <text evidence="43">The sequence shown here is derived from an EMBL/GenBank/DDBJ whole genome shotgun (WGS) entry which is preliminary data.</text>
</comment>
<evidence type="ECO:0000259" key="42">
    <source>
        <dbReference type="PROSITE" id="PS50200"/>
    </source>
</evidence>
<dbReference type="SUPFAM" id="SSF54236">
    <property type="entry name" value="Ubiquitin-like"/>
    <property type="match status" value="1"/>
</dbReference>
<dbReference type="PROSITE" id="PS50195">
    <property type="entry name" value="PX"/>
    <property type="match status" value="1"/>
</dbReference>
<evidence type="ECO:0000313" key="44">
    <source>
        <dbReference type="Proteomes" id="UP000719412"/>
    </source>
</evidence>
<dbReference type="Gene3D" id="3.80.10.10">
    <property type="entry name" value="Ribonuclease Inhibitor"/>
    <property type="match status" value="4"/>
</dbReference>
<evidence type="ECO:0000256" key="32">
    <source>
        <dbReference type="ARBA" id="ARBA00080438"/>
    </source>
</evidence>
<feature type="domain" description="Ubiquitin-like" evidence="38">
    <location>
        <begin position="1934"/>
        <end position="1998"/>
    </location>
</feature>
<dbReference type="Pfam" id="PF13855">
    <property type="entry name" value="LRR_8"/>
    <property type="match status" value="3"/>
</dbReference>
<evidence type="ECO:0000256" key="18">
    <source>
        <dbReference type="ARBA" id="ARBA00022989"/>
    </source>
</evidence>
<evidence type="ECO:0000313" key="43">
    <source>
        <dbReference type="EMBL" id="KAH0813686.1"/>
    </source>
</evidence>
<dbReference type="PRINTS" id="PR00253">
    <property type="entry name" value="GABAARECEPTR"/>
</dbReference>